<name>A0A8J9V5K2_9NEOP</name>
<protein>
    <submittedName>
        <fullName evidence="2">Uncharacterized protein</fullName>
    </submittedName>
</protein>
<organism evidence="2 3">
    <name type="scientific">Brenthis ino</name>
    <name type="common">lesser marbled fritillary</name>
    <dbReference type="NCBI Taxonomy" id="405034"/>
    <lineage>
        <taxon>Eukaryota</taxon>
        <taxon>Metazoa</taxon>
        <taxon>Ecdysozoa</taxon>
        <taxon>Arthropoda</taxon>
        <taxon>Hexapoda</taxon>
        <taxon>Insecta</taxon>
        <taxon>Pterygota</taxon>
        <taxon>Neoptera</taxon>
        <taxon>Endopterygota</taxon>
        <taxon>Lepidoptera</taxon>
        <taxon>Glossata</taxon>
        <taxon>Ditrysia</taxon>
        <taxon>Papilionoidea</taxon>
        <taxon>Nymphalidae</taxon>
        <taxon>Heliconiinae</taxon>
        <taxon>Argynnini</taxon>
        <taxon>Brenthis</taxon>
    </lineage>
</organism>
<dbReference type="Proteomes" id="UP000838878">
    <property type="component" value="Chromosome 11"/>
</dbReference>
<gene>
    <name evidence="2" type="ORF">BINO364_LOCUS3175</name>
</gene>
<reference evidence="2" key="1">
    <citation type="submission" date="2021-12" db="EMBL/GenBank/DDBJ databases">
        <authorList>
            <person name="Martin H S."/>
        </authorList>
    </citation>
    <scope>NUCLEOTIDE SEQUENCE</scope>
</reference>
<dbReference type="OrthoDB" id="7477289at2759"/>
<accession>A0A8J9V5K2</accession>
<keyword evidence="3" id="KW-1185">Reference proteome</keyword>
<evidence type="ECO:0000313" key="2">
    <source>
        <dbReference type="EMBL" id="CAH0716398.1"/>
    </source>
</evidence>
<proteinExistence type="predicted"/>
<dbReference type="EMBL" id="OV170231">
    <property type="protein sequence ID" value="CAH0716398.1"/>
    <property type="molecule type" value="Genomic_DNA"/>
</dbReference>
<feature type="non-terminal residue" evidence="2">
    <location>
        <position position="72"/>
    </location>
</feature>
<sequence length="72" mass="7899">MMHEDSPKMSVAQGLAASTSQAKNDIVLEGAVEYEMNSVDPKPTENIAMEIKISYVDPTNGAYDVVLLITYY</sequence>
<feature type="region of interest" description="Disordered" evidence="1">
    <location>
        <begin position="1"/>
        <end position="20"/>
    </location>
</feature>
<dbReference type="AlphaFoldDB" id="A0A8J9V5K2"/>
<evidence type="ECO:0000313" key="3">
    <source>
        <dbReference type="Proteomes" id="UP000838878"/>
    </source>
</evidence>
<evidence type="ECO:0000256" key="1">
    <source>
        <dbReference type="SAM" id="MobiDB-lite"/>
    </source>
</evidence>